<evidence type="ECO:0000259" key="3">
    <source>
        <dbReference type="PROSITE" id="PS50921"/>
    </source>
</evidence>
<dbReference type="InterPro" id="IPR003018">
    <property type="entry name" value="GAF"/>
</dbReference>
<dbReference type="SMART" id="SM01012">
    <property type="entry name" value="ANTAR"/>
    <property type="match status" value="1"/>
</dbReference>
<dbReference type="Pfam" id="PF03861">
    <property type="entry name" value="ANTAR"/>
    <property type="match status" value="1"/>
</dbReference>
<dbReference type="Gene3D" id="3.30.450.40">
    <property type="match status" value="1"/>
</dbReference>
<accession>A0A132MM04</accession>
<gene>
    <name evidence="4" type="ORF">LI90_498</name>
</gene>
<organism evidence="4 5">
    <name type="scientific">Carbonactinospora thermoautotrophica</name>
    <dbReference type="NCBI Taxonomy" id="1469144"/>
    <lineage>
        <taxon>Bacteria</taxon>
        <taxon>Bacillati</taxon>
        <taxon>Actinomycetota</taxon>
        <taxon>Actinomycetes</taxon>
        <taxon>Kitasatosporales</taxon>
        <taxon>Carbonactinosporaceae</taxon>
        <taxon>Carbonactinospora</taxon>
    </lineage>
</organism>
<dbReference type="Gene3D" id="1.10.10.10">
    <property type="entry name" value="Winged helix-like DNA-binding domain superfamily/Winged helix DNA-binding domain"/>
    <property type="match status" value="1"/>
</dbReference>
<dbReference type="InterPro" id="IPR012074">
    <property type="entry name" value="GAF_ANTAR"/>
</dbReference>
<dbReference type="InterPro" id="IPR005561">
    <property type="entry name" value="ANTAR"/>
</dbReference>
<evidence type="ECO:0000256" key="2">
    <source>
        <dbReference type="ARBA" id="ARBA00023163"/>
    </source>
</evidence>
<evidence type="ECO:0000313" key="5">
    <source>
        <dbReference type="Proteomes" id="UP000070188"/>
    </source>
</evidence>
<dbReference type="InterPro" id="IPR029016">
    <property type="entry name" value="GAF-like_dom_sf"/>
</dbReference>
<name>A0A132MM04_9ACTN</name>
<evidence type="ECO:0000313" key="4">
    <source>
        <dbReference type="EMBL" id="KWW98868.1"/>
    </source>
</evidence>
<keyword evidence="1" id="KW-0805">Transcription regulation</keyword>
<dbReference type="SMART" id="SM00065">
    <property type="entry name" value="GAF"/>
    <property type="match status" value="1"/>
</dbReference>
<keyword evidence="2" id="KW-0804">Transcription</keyword>
<dbReference type="GO" id="GO:0003723">
    <property type="term" value="F:RNA binding"/>
    <property type="evidence" value="ECO:0007669"/>
    <property type="project" value="InterPro"/>
</dbReference>
<dbReference type="PIRSF" id="PIRSF036625">
    <property type="entry name" value="GAF_ANTAR"/>
    <property type="match status" value="1"/>
</dbReference>
<keyword evidence="5" id="KW-1185">Reference proteome</keyword>
<evidence type="ECO:0000256" key="1">
    <source>
        <dbReference type="ARBA" id="ARBA00023015"/>
    </source>
</evidence>
<dbReference type="AlphaFoldDB" id="A0A132MM04"/>
<dbReference type="InterPro" id="IPR036388">
    <property type="entry name" value="WH-like_DNA-bd_sf"/>
</dbReference>
<dbReference type="PROSITE" id="PS50921">
    <property type="entry name" value="ANTAR"/>
    <property type="match status" value="1"/>
</dbReference>
<dbReference type="STRING" id="1469144.LI90_498"/>
<proteinExistence type="predicted"/>
<dbReference type="Proteomes" id="UP000070188">
    <property type="component" value="Unassembled WGS sequence"/>
</dbReference>
<protein>
    <recommendedName>
        <fullName evidence="3">ANTAR domain-containing protein</fullName>
    </recommendedName>
</protein>
<comment type="caution">
    <text evidence="4">The sequence shown here is derived from an EMBL/GenBank/DDBJ whole genome shotgun (WGS) entry which is preliminary data.</text>
</comment>
<reference evidence="5" key="1">
    <citation type="submission" date="2015-04" db="EMBL/GenBank/DDBJ databases">
        <title>Physiological reanalysis, assessment of diazotrophy, and genome sequences of multiple isolates of Streptomyces thermoautotrophicus.</title>
        <authorList>
            <person name="MacKellar D.C."/>
            <person name="Lieber L."/>
            <person name="Norman J."/>
            <person name="Bolger A."/>
            <person name="Tobin C."/>
            <person name="Murray J.W."/>
            <person name="Chang R."/>
            <person name="Ford T."/>
            <person name="Nguyen P.Q."/>
            <person name="Woodward J."/>
            <person name="Permingeat H."/>
            <person name="Joshi N.S."/>
            <person name="Silver P.A."/>
            <person name="Usadel B."/>
            <person name="Rutherford A.W."/>
            <person name="Friesen M."/>
            <person name="Prell J."/>
        </authorList>
    </citation>
    <scope>NUCLEOTIDE SEQUENCE [LARGE SCALE GENOMIC DNA]</scope>
    <source>
        <strain evidence="5">H1</strain>
    </source>
</reference>
<sequence>MSHDNLDVADIAGALHELTALVLSTQQLEEALGHVTAMTSRILPVEPSCSVTLMRAGQIATIVPSDDLSPLVDEIQYSTGEGPCVQALRTREVVASQDLRTDPRWPQWRERALAHGVRSVYAHPLEVDQQAVGALNLYARQPGTWAEEAQRVLMLLAEHAALLLGVVIRQASHAELTEQLRAALSSRAVIDQAIGIIMAQRGCDAEKAFAVLREVSNKRNIKLRDIAARLVAGTARAAGGPRRSGKPASQCP</sequence>
<feature type="domain" description="ANTAR" evidence="3">
    <location>
        <begin position="170"/>
        <end position="231"/>
    </location>
</feature>
<dbReference type="PATRIC" id="fig|1469144.10.peg.594"/>
<dbReference type="Pfam" id="PF13185">
    <property type="entry name" value="GAF_2"/>
    <property type="match status" value="1"/>
</dbReference>
<dbReference type="EMBL" id="LAXD01000001">
    <property type="protein sequence ID" value="KWW98868.1"/>
    <property type="molecule type" value="Genomic_DNA"/>
</dbReference>
<dbReference type="RefSeq" id="WP_198532838.1">
    <property type="nucleotide sequence ID" value="NZ_JYIK01001044.1"/>
</dbReference>
<dbReference type="SUPFAM" id="SSF55781">
    <property type="entry name" value="GAF domain-like"/>
    <property type="match status" value="1"/>
</dbReference>